<comment type="caution">
    <text evidence="3">The sequence shown here is derived from an EMBL/GenBank/DDBJ whole genome shotgun (WGS) entry which is preliminary data.</text>
</comment>
<dbReference type="InterPro" id="IPR033469">
    <property type="entry name" value="CYTH-like_dom_sf"/>
</dbReference>
<evidence type="ECO:0000313" key="4">
    <source>
        <dbReference type="Proteomes" id="UP000003860"/>
    </source>
</evidence>
<dbReference type="PIRSF" id="PIRSF016487">
    <property type="entry name" value="CYTH_UCP016487"/>
    <property type="match status" value="1"/>
</dbReference>
<dbReference type="InterPro" id="IPR023577">
    <property type="entry name" value="CYTH_domain"/>
</dbReference>
<dbReference type="SUPFAM" id="SSF55154">
    <property type="entry name" value="CYTH-like phosphatases"/>
    <property type="match status" value="1"/>
</dbReference>
<name>F1THU2_9FIRM</name>
<dbReference type="Pfam" id="PF01928">
    <property type="entry name" value="CYTH"/>
    <property type="match status" value="1"/>
</dbReference>
<dbReference type="PANTHER" id="PTHR40114:SF1">
    <property type="entry name" value="SLR0698 PROTEIN"/>
    <property type="match status" value="1"/>
</dbReference>
<reference evidence="3" key="1">
    <citation type="submission" date="2009-07" db="EMBL/GenBank/DDBJ databases">
        <authorList>
            <consortium name="US DOE Joint Genome Institute (JGI-PGF)"/>
            <person name="Lucas S."/>
            <person name="Copeland A."/>
            <person name="Lapidus A."/>
            <person name="Glavina del Rio T."/>
            <person name="Tice H."/>
            <person name="Bruce D."/>
            <person name="Goodwin L."/>
            <person name="Pitluck S."/>
            <person name="Larimer F."/>
            <person name="Land M.L."/>
            <person name="Mouttaki H."/>
            <person name="He Z."/>
            <person name="Zhou J."/>
            <person name="Hemme C.L."/>
        </authorList>
    </citation>
    <scope>NUCLEOTIDE SEQUENCE [LARGE SCALE GENOMIC DNA]</scope>
    <source>
        <strain evidence="3">DSM 2782</strain>
    </source>
</reference>
<sequence>MSIEIEKKFLVKSDEYKTCAKPVLFRQGYLSTSAGRTVRVRRYNDKGFITVKGKTNYCSRLEYEYGIPTEDADNMLDNLCVQPIIEKVRYFMVYKGNEWVVDEFLGANEGLVVAEIELNNETDCFDKPDWLGEEITSDVRYYNSNLVNNPYNAW</sequence>
<dbReference type="PROSITE" id="PS51707">
    <property type="entry name" value="CYTH"/>
    <property type="match status" value="1"/>
</dbReference>
<protein>
    <submittedName>
        <fullName evidence="3">Adenylate cyclase</fullName>
    </submittedName>
</protein>
<proteinExistence type="predicted"/>
<evidence type="ECO:0000256" key="1">
    <source>
        <dbReference type="PIRSR" id="PIRSR016487-1"/>
    </source>
</evidence>
<evidence type="ECO:0000259" key="2">
    <source>
        <dbReference type="PROSITE" id="PS51707"/>
    </source>
</evidence>
<dbReference type="eggNOG" id="COG2954">
    <property type="taxonomic scope" value="Bacteria"/>
</dbReference>
<dbReference type="OrthoDB" id="9805588at2"/>
<dbReference type="Gene3D" id="2.40.320.10">
    <property type="entry name" value="Hypothetical Protein Pfu-838710-001"/>
    <property type="match status" value="1"/>
</dbReference>
<feature type="domain" description="CYTH" evidence="2">
    <location>
        <begin position="2"/>
        <end position="148"/>
    </location>
</feature>
<organism evidence="3 4">
    <name type="scientific">Ruminiclostridium papyrosolvens DSM 2782</name>
    <dbReference type="NCBI Taxonomy" id="588581"/>
    <lineage>
        <taxon>Bacteria</taxon>
        <taxon>Bacillati</taxon>
        <taxon>Bacillota</taxon>
        <taxon>Clostridia</taxon>
        <taxon>Eubacteriales</taxon>
        <taxon>Oscillospiraceae</taxon>
        <taxon>Ruminiclostridium</taxon>
    </lineage>
</organism>
<dbReference type="CDD" id="cd07891">
    <property type="entry name" value="CYTH-like_CthTTM-like_1"/>
    <property type="match status" value="1"/>
</dbReference>
<dbReference type="SMART" id="SM01118">
    <property type="entry name" value="CYTH"/>
    <property type="match status" value="1"/>
</dbReference>
<dbReference type="Proteomes" id="UP000003860">
    <property type="component" value="Unassembled WGS sequence"/>
</dbReference>
<dbReference type="RefSeq" id="WP_004622091.1">
    <property type="nucleotide sequence ID" value="NZ_ACXX02000017.1"/>
</dbReference>
<keyword evidence="4" id="KW-1185">Reference proteome</keyword>
<dbReference type="AlphaFoldDB" id="F1THU2"/>
<dbReference type="PANTHER" id="PTHR40114">
    <property type="entry name" value="SLR0698 PROTEIN"/>
    <property type="match status" value="1"/>
</dbReference>
<dbReference type="EMBL" id="ACXX02000017">
    <property type="protein sequence ID" value="EGD46074.1"/>
    <property type="molecule type" value="Genomic_DNA"/>
</dbReference>
<reference evidence="3" key="2">
    <citation type="submission" date="2011-01" db="EMBL/GenBank/DDBJ databases">
        <title>The Non-contiguous Finished genome of Clostridium papyrosolvens.</title>
        <authorList>
            <person name="Lucas S."/>
            <person name="Copeland A."/>
            <person name="Lapidus A."/>
            <person name="Cheng J.-F."/>
            <person name="Goodwin L."/>
            <person name="Pitluck S."/>
            <person name="Misra M."/>
            <person name="Chertkov O."/>
            <person name="Detter J.C."/>
            <person name="Han C."/>
            <person name="Tapia R."/>
            <person name="Land M."/>
            <person name="Hauser L."/>
            <person name="Kyrpides N."/>
            <person name="Ivanova N."/>
            <person name="Pagani I."/>
            <person name="Mouttaki H."/>
            <person name="He Z."/>
            <person name="Zhou J."/>
            <person name="Hemme C.L."/>
            <person name="Woyke T."/>
        </authorList>
    </citation>
    <scope>NUCLEOTIDE SEQUENCE [LARGE SCALE GENOMIC DNA]</scope>
    <source>
        <strain evidence="3">DSM 2782</strain>
    </source>
</reference>
<dbReference type="InterPro" id="IPR012042">
    <property type="entry name" value="NeuTTM/CthTTM-like"/>
</dbReference>
<feature type="active site" description="Proton acceptor" evidence="1">
    <location>
        <position position="29"/>
    </location>
</feature>
<gene>
    <name evidence="3" type="ORF">Cpap_0681</name>
</gene>
<accession>F1THU2</accession>
<dbReference type="STRING" id="588581.Cpap_0681"/>
<evidence type="ECO:0000313" key="3">
    <source>
        <dbReference type="EMBL" id="EGD46074.1"/>
    </source>
</evidence>